<sequence>MIIYDKDNMRMNDIFNKEIMLLLHNPYHVRHVRGDGIQTNSIPHGSYNHDLTSEIYSIKIILMSCAYWYGFFHNRGLKLSILKTVTECSHTEFKNHDNDRDSNHHFQSPYWSSEKLKLIVKSYNNNVSEEEATPV</sequence>
<reference evidence="1 2" key="1">
    <citation type="journal article" date="2014" name="Genome Biol. Evol.">
        <title>The genome of the myxosporean Thelohanellus kitauei shows adaptations to nutrient acquisition within its fish host.</title>
        <authorList>
            <person name="Yang Y."/>
            <person name="Xiong J."/>
            <person name="Zhou Z."/>
            <person name="Huo F."/>
            <person name="Miao W."/>
            <person name="Ran C."/>
            <person name="Liu Y."/>
            <person name="Zhang J."/>
            <person name="Feng J."/>
            <person name="Wang M."/>
            <person name="Wang M."/>
            <person name="Wang L."/>
            <person name="Yao B."/>
        </authorList>
    </citation>
    <scope>NUCLEOTIDE SEQUENCE [LARGE SCALE GENOMIC DNA]</scope>
    <source>
        <strain evidence="1">Wuqing</strain>
    </source>
</reference>
<organism evidence="1 2">
    <name type="scientific">Thelohanellus kitauei</name>
    <name type="common">Myxosporean</name>
    <dbReference type="NCBI Taxonomy" id="669202"/>
    <lineage>
        <taxon>Eukaryota</taxon>
        <taxon>Metazoa</taxon>
        <taxon>Cnidaria</taxon>
        <taxon>Myxozoa</taxon>
        <taxon>Myxosporea</taxon>
        <taxon>Bivalvulida</taxon>
        <taxon>Platysporina</taxon>
        <taxon>Myxobolidae</taxon>
        <taxon>Thelohanellus</taxon>
    </lineage>
</organism>
<protein>
    <submittedName>
        <fullName evidence="1">Uncharacterized protein</fullName>
    </submittedName>
</protein>
<dbReference type="EMBL" id="JWZT01004219">
    <property type="protein sequence ID" value="KII64549.1"/>
    <property type="molecule type" value="Genomic_DNA"/>
</dbReference>
<proteinExistence type="predicted"/>
<comment type="caution">
    <text evidence="1">The sequence shown here is derived from an EMBL/GenBank/DDBJ whole genome shotgun (WGS) entry which is preliminary data.</text>
</comment>
<keyword evidence="2" id="KW-1185">Reference proteome</keyword>
<evidence type="ECO:0000313" key="2">
    <source>
        <dbReference type="Proteomes" id="UP000031668"/>
    </source>
</evidence>
<evidence type="ECO:0000313" key="1">
    <source>
        <dbReference type="EMBL" id="KII64549.1"/>
    </source>
</evidence>
<dbReference type="Proteomes" id="UP000031668">
    <property type="component" value="Unassembled WGS sequence"/>
</dbReference>
<accession>A0A0C2IGV6</accession>
<name>A0A0C2IGV6_THEKT</name>
<gene>
    <name evidence="1" type="ORF">RF11_09846</name>
</gene>
<dbReference type="AlphaFoldDB" id="A0A0C2IGV6"/>